<protein>
    <submittedName>
        <fullName evidence="1">Uncharacterized protein</fullName>
    </submittedName>
</protein>
<dbReference type="AlphaFoldDB" id="A0A834MAK8"/>
<dbReference type="EMBL" id="JAACXV010014049">
    <property type="protein sequence ID" value="KAF7270869.1"/>
    <property type="molecule type" value="Genomic_DNA"/>
</dbReference>
<sequence length="233" mass="26207">MGEEMFPQNRAFVKRVAGQRYTVHNKENGSFFILDVKLGSYPRHLRTNIDFYGFSSVEKAVSLTLDRVFAKAKPVREVVLLQQKKRRRTTKQRRTIIIRAPLGPDGPPFPRHGNAKSLRALHRLESSAQRPESCSNSGASTSIGPFIYSERSGDAGLSASSPSWFPRVVTRHTRARPFLVRTPPASIPLREREGARIFRPRFGGETRTAPDPRVASRGLSVKRNFCSSFSVEN</sequence>
<keyword evidence="2" id="KW-1185">Reference proteome</keyword>
<dbReference type="Proteomes" id="UP000625711">
    <property type="component" value="Unassembled WGS sequence"/>
</dbReference>
<gene>
    <name evidence="1" type="ORF">GWI33_016173</name>
</gene>
<evidence type="ECO:0000313" key="2">
    <source>
        <dbReference type="Proteomes" id="UP000625711"/>
    </source>
</evidence>
<proteinExistence type="predicted"/>
<organism evidence="1 2">
    <name type="scientific">Rhynchophorus ferrugineus</name>
    <name type="common">Red palm weevil</name>
    <name type="synonym">Curculio ferrugineus</name>
    <dbReference type="NCBI Taxonomy" id="354439"/>
    <lineage>
        <taxon>Eukaryota</taxon>
        <taxon>Metazoa</taxon>
        <taxon>Ecdysozoa</taxon>
        <taxon>Arthropoda</taxon>
        <taxon>Hexapoda</taxon>
        <taxon>Insecta</taxon>
        <taxon>Pterygota</taxon>
        <taxon>Neoptera</taxon>
        <taxon>Endopterygota</taxon>
        <taxon>Coleoptera</taxon>
        <taxon>Polyphaga</taxon>
        <taxon>Cucujiformia</taxon>
        <taxon>Curculionidae</taxon>
        <taxon>Dryophthorinae</taxon>
        <taxon>Rhynchophorus</taxon>
    </lineage>
</organism>
<comment type="caution">
    <text evidence="1">The sequence shown here is derived from an EMBL/GenBank/DDBJ whole genome shotgun (WGS) entry which is preliminary data.</text>
</comment>
<evidence type="ECO:0000313" key="1">
    <source>
        <dbReference type="EMBL" id="KAF7270869.1"/>
    </source>
</evidence>
<name>A0A834MAK8_RHYFE</name>
<accession>A0A834MAK8</accession>
<reference evidence="1" key="1">
    <citation type="submission" date="2020-08" db="EMBL/GenBank/DDBJ databases">
        <title>Genome sequencing and assembly of the red palm weevil Rhynchophorus ferrugineus.</title>
        <authorList>
            <person name="Dias G.B."/>
            <person name="Bergman C.M."/>
            <person name="Manee M."/>
        </authorList>
    </citation>
    <scope>NUCLEOTIDE SEQUENCE</scope>
    <source>
        <strain evidence="1">AA-2017</strain>
        <tissue evidence="1">Whole larva</tissue>
    </source>
</reference>